<evidence type="ECO:0000259" key="1">
    <source>
        <dbReference type="PROSITE" id="PS50042"/>
    </source>
</evidence>
<evidence type="ECO:0000313" key="3">
    <source>
        <dbReference type="Proteomes" id="UP000031246"/>
    </source>
</evidence>
<comment type="caution">
    <text evidence="2">The sequence shown here is derived from an EMBL/GenBank/DDBJ whole genome shotgun (WGS) entry which is preliminary data.</text>
</comment>
<dbReference type="AlphaFoldDB" id="A0A0C1G3S3"/>
<dbReference type="Gene3D" id="2.60.120.10">
    <property type="entry name" value="Jelly Rolls"/>
    <property type="match status" value="1"/>
</dbReference>
<dbReference type="EMBL" id="JSYN01000008">
    <property type="protein sequence ID" value="KIA94794.1"/>
    <property type="molecule type" value="Genomic_DNA"/>
</dbReference>
<sequence>MYEVFQHYIEQQATLSPSESDRIRSVAVIKKLRKKQYLLQEGDVWKYNAFIAKGCLRTYSIDEKGNEHVIGFGTESWWMGDRESLLSGAPSRYNIDAIEDSELVLFTKANFDLLTAEIPAFNEMVNAILQRSFIASQNRINATLSFTAEEKYLNFIQKYPGFATRIPQSMIASFLGMTPETLSRIRTQTLKKK</sequence>
<dbReference type="InterPro" id="IPR018490">
    <property type="entry name" value="cNMP-bd_dom_sf"/>
</dbReference>
<dbReference type="CDD" id="cd00038">
    <property type="entry name" value="CAP_ED"/>
    <property type="match status" value="1"/>
</dbReference>
<proteinExistence type="predicted"/>
<protein>
    <submittedName>
        <fullName evidence="2">Cyclic nucleotide-binding protein</fullName>
    </submittedName>
</protein>
<dbReference type="InterPro" id="IPR014710">
    <property type="entry name" value="RmlC-like_jellyroll"/>
</dbReference>
<dbReference type="InterPro" id="IPR000595">
    <property type="entry name" value="cNMP-bd_dom"/>
</dbReference>
<feature type="domain" description="Cyclic nucleotide-binding" evidence="1">
    <location>
        <begin position="15"/>
        <end position="114"/>
    </location>
</feature>
<dbReference type="PROSITE" id="PS50042">
    <property type="entry name" value="CNMP_BINDING_3"/>
    <property type="match status" value="1"/>
</dbReference>
<dbReference type="Pfam" id="PF00027">
    <property type="entry name" value="cNMP_binding"/>
    <property type="match status" value="1"/>
</dbReference>
<keyword evidence="3" id="KW-1185">Reference proteome</keyword>
<dbReference type="SUPFAM" id="SSF51206">
    <property type="entry name" value="cAMP-binding domain-like"/>
    <property type="match status" value="1"/>
</dbReference>
<organism evidence="2 3">
    <name type="scientific">Pedobacter kyungheensis</name>
    <dbReference type="NCBI Taxonomy" id="1069985"/>
    <lineage>
        <taxon>Bacteria</taxon>
        <taxon>Pseudomonadati</taxon>
        <taxon>Bacteroidota</taxon>
        <taxon>Sphingobacteriia</taxon>
        <taxon>Sphingobacteriales</taxon>
        <taxon>Sphingobacteriaceae</taxon>
        <taxon>Pedobacter</taxon>
    </lineage>
</organism>
<dbReference type="OrthoDB" id="1092431at2"/>
<accession>A0A0C1G3S3</accession>
<name>A0A0C1G3S3_9SPHI</name>
<gene>
    <name evidence="2" type="ORF">OC25_08860</name>
</gene>
<reference evidence="2 3" key="1">
    <citation type="submission" date="2014-10" db="EMBL/GenBank/DDBJ databases">
        <title>Pedobacter Kyungheensis.</title>
        <authorList>
            <person name="Anderson B.M."/>
            <person name="Newman J.D."/>
        </authorList>
    </citation>
    <scope>NUCLEOTIDE SEQUENCE [LARGE SCALE GENOMIC DNA]</scope>
    <source>
        <strain evidence="2 3">KACC 16221</strain>
    </source>
</reference>
<evidence type="ECO:0000313" key="2">
    <source>
        <dbReference type="EMBL" id="KIA94794.1"/>
    </source>
</evidence>
<dbReference type="Proteomes" id="UP000031246">
    <property type="component" value="Unassembled WGS sequence"/>
</dbReference>